<feature type="transmembrane region" description="Helical" evidence="5">
    <location>
        <begin position="318"/>
        <end position="341"/>
    </location>
</feature>
<dbReference type="GO" id="GO:0015171">
    <property type="term" value="F:amino acid transmembrane transporter activity"/>
    <property type="evidence" value="ECO:0007669"/>
    <property type="project" value="TreeGrafter"/>
</dbReference>
<evidence type="ECO:0000256" key="1">
    <source>
        <dbReference type="ARBA" id="ARBA00004141"/>
    </source>
</evidence>
<reference evidence="7" key="1">
    <citation type="journal article" date="2011" name="PLoS Biol.">
        <title>Gene gain and loss during evolution of obligate parasitism in the white rust pathogen of Arabidopsis thaliana.</title>
        <authorList>
            <person name="Kemen E."/>
            <person name="Gardiner A."/>
            <person name="Schultz-Larsen T."/>
            <person name="Kemen A.C."/>
            <person name="Balmuth A.L."/>
            <person name="Robert-Seilaniantz A."/>
            <person name="Bailey K."/>
            <person name="Holub E."/>
            <person name="Studholme D.J."/>
            <person name="Maclean D."/>
            <person name="Jones J.D."/>
        </authorList>
    </citation>
    <scope>NUCLEOTIDE SEQUENCE</scope>
</reference>
<dbReference type="PANTHER" id="PTHR43243:SF82">
    <property type="entry name" value="CATIONIC AMINO ACID TRANSPORTER C-TERMINAL DOMAIN-CONTAINING PROTEIN"/>
    <property type="match status" value="1"/>
</dbReference>
<dbReference type="InterPro" id="IPR002293">
    <property type="entry name" value="AA/rel_permease1"/>
</dbReference>
<feature type="transmembrane region" description="Helical" evidence="5">
    <location>
        <begin position="398"/>
        <end position="418"/>
    </location>
</feature>
<dbReference type="HOGENOM" id="CLU_007946_15_11_1"/>
<dbReference type="Gene3D" id="1.20.1740.10">
    <property type="entry name" value="Amino acid/polyamine transporter I"/>
    <property type="match status" value="1"/>
</dbReference>
<reference evidence="7" key="2">
    <citation type="submission" date="2011-02" db="EMBL/GenBank/DDBJ databases">
        <authorList>
            <person name="MacLean D."/>
        </authorList>
    </citation>
    <scope>NUCLEOTIDE SEQUENCE</scope>
</reference>
<feature type="transmembrane region" description="Helical" evidence="5">
    <location>
        <begin position="460"/>
        <end position="479"/>
    </location>
</feature>
<dbReference type="PANTHER" id="PTHR43243">
    <property type="entry name" value="INNER MEMBRANE TRANSPORTER YGJI-RELATED"/>
    <property type="match status" value="1"/>
</dbReference>
<accession>F0WNX5</accession>
<keyword evidence="3 5" id="KW-1133">Transmembrane helix</keyword>
<evidence type="ECO:0000259" key="6">
    <source>
        <dbReference type="Pfam" id="PF13906"/>
    </source>
</evidence>
<feature type="transmembrane region" description="Helical" evidence="5">
    <location>
        <begin position="374"/>
        <end position="392"/>
    </location>
</feature>
<dbReference type="InterPro" id="IPR029485">
    <property type="entry name" value="CAT_C"/>
</dbReference>
<dbReference type="EMBL" id="FR824221">
    <property type="protein sequence ID" value="CCA23018.1"/>
    <property type="molecule type" value="Genomic_DNA"/>
</dbReference>
<feature type="transmembrane region" description="Helical" evidence="5">
    <location>
        <begin position="527"/>
        <end position="546"/>
    </location>
</feature>
<evidence type="ECO:0000256" key="2">
    <source>
        <dbReference type="ARBA" id="ARBA00022692"/>
    </source>
</evidence>
<protein>
    <submittedName>
        <fullName evidence="7">Amino AcidPolyamineOrganocation (APC) Family putati</fullName>
    </submittedName>
</protein>
<dbReference type="AlphaFoldDB" id="F0WNX5"/>
<feature type="transmembrane region" description="Helical" evidence="5">
    <location>
        <begin position="39"/>
        <end position="66"/>
    </location>
</feature>
<gene>
    <name evidence="7" type="primary">AlNc14C176G8130</name>
    <name evidence="7" type="ORF">ALNC14_091610</name>
</gene>
<dbReference type="GO" id="GO:0016020">
    <property type="term" value="C:membrane"/>
    <property type="evidence" value="ECO:0007669"/>
    <property type="project" value="UniProtKB-SubCell"/>
</dbReference>
<sequence>MQTTCRSLFLAAFWRKPREYAPTETATSSRSELARTLGLFDLLMIGIGGTVGTGVFATAGVIAHTYAGPGAILSWLLAGFGCVMSGVSFMELSSLIPSAGSTYAYAYHAIGELPAVIAGFLLTLEYGISSAGGARSWSDKLSTWLSSEFGLESPLWVKSKDSVIDLYAGGLMTLCVVIVLSGMQSGKIVVNVVTMTKISVILCIIFKGFCHFQVENVTPFIPKMEIRPDGRMEYGWPGVLLGASASFYGYIGFDEVCCLAGEAKNPAKNIPKAVLGTIFGAAILSTFATTVLVGMQRFQDINVDESYGQAFISVGSTWIAKLVSTGEVLTMPITCFISFLAQPRVQFAMARDGLLPPVFAELDANGNLTKGTRICGVMMIAIAMCIPFHLLWNLISLGILVAFNLTNASLLAIRADGIESKGDKKRHKRVLMAYVLVSLVTAYVWEAFLTKTKPGDAYEVYIALLLSVLMIGLMVALRVKSTAWRTLSMQEGDTEMDLEIFRAPLVPWTPCVAIFFNWFLFCQMDTFSVLLIVLWLLMAVGCYLWYGSRHSLGNQQIAYKLLEKSKAVCEGEEGGSL</sequence>
<feature type="transmembrane region" description="Helical" evidence="5">
    <location>
        <begin position="430"/>
        <end position="448"/>
    </location>
</feature>
<evidence type="ECO:0000313" key="7">
    <source>
        <dbReference type="EMBL" id="CCA23018.1"/>
    </source>
</evidence>
<feature type="transmembrane region" description="Helical" evidence="5">
    <location>
        <begin position="72"/>
        <end position="92"/>
    </location>
</feature>
<organism evidence="7">
    <name type="scientific">Albugo laibachii Nc14</name>
    <dbReference type="NCBI Taxonomy" id="890382"/>
    <lineage>
        <taxon>Eukaryota</taxon>
        <taxon>Sar</taxon>
        <taxon>Stramenopiles</taxon>
        <taxon>Oomycota</taxon>
        <taxon>Peronosporomycetes</taxon>
        <taxon>Albuginales</taxon>
        <taxon>Albuginaceae</taxon>
        <taxon>Albugo</taxon>
    </lineage>
</organism>
<comment type="subcellular location">
    <subcellularLocation>
        <location evidence="1">Membrane</location>
        <topology evidence="1">Multi-pass membrane protein</topology>
    </subcellularLocation>
</comment>
<evidence type="ECO:0000256" key="4">
    <source>
        <dbReference type="ARBA" id="ARBA00023136"/>
    </source>
</evidence>
<evidence type="ECO:0000256" key="5">
    <source>
        <dbReference type="SAM" id="Phobius"/>
    </source>
</evidence>
<name>F0WNX5_9STRA</name>
<dbReference type="Pfam" id="PF13520">
    <property type="entry name" value="AA_permease_2"/>
    <property type="match status" value="1"/>
</dbReference>
<proteinExistence type="predicted"/>
<feature type="transmembrane region" description="Helical" evidence="5">
    <location>
        <begin position="104"/>
        <end position="128"/>
    </location>
</feature>
<keyword evidence="4 5" id="KW-0472">Membrane</keyword>
<feature type="transmembrane region" description="Helical" evidence="5">
    <location>
        <begin position="164"/>
        <end position="181"/>
    </location>
</feature>
<keyword evidence="2 5" id="KW-0812">Transmembrane</keyword>
<feature type="transmembrane region" description="Helical" evidence="5">
    <location>
        <begin position="188"/>
        <end position="214"/>
    </location>
</feature>
<feature type="transmembrane region" description="Helical" evidence="5">
    <location>
        <begin position="234"/>
        <end position="253"/>
    </location>
</feature>
<dbReference type="Pfam" id="PF13906">
    <property type="entry name" value="AA_permease_C"/>
    <property type="match status" value="1"/>
</dbReference>
<feature type="transmembrane region" description="Helical" evidence="5">
    <location>
        <begin position="500"/>
        <end position="521"/>
    </location>
</feature>
<feature type="domain" description="Cationic amino acid transporter C-terminal" evidence="6">
    <location>
        <begin position="501"/>
        <end position="551"/>
    </location>
</feature>
<feature type="transmembrane region" description="Helical" evidence="5">
    <location>
        <begin position="274"/>
        <end position="298"/>
    </location>
</feature>
<evidence type="ECO:0000256" key="3">
    <source>
        <dbReference type="ARBA" id="ARBA00022989"/>
    </source>
</evidence>